<dbReference type="GO" id="GO:0016491">
    <property type="term" value="F:oxidoreductase activity"/>
    <property type="evidence" value="ECO:0007669"/>
    <property type="project" value="UniProtKB-KW"/>
</dbReference>
<comment type="similarity">
    <text evidence="1 3">Belongs to the short-chain dehydrogenases/reductases (SDR) family.</text>
</comment>
<dbReference type="CDD" id="cd05233">
    <property type="entry name" value="SDR_c"/>
    <property type="match status" value="1"/>
</dbReference>
<dbReference type="FunFam" id="3.40.50.720:FF:000084">
    <property type="entry name" value="Short-chain dehydrogenase reductase"/>
    <property type="match status" value="1"/>
</dbReference>
<dbReference type="PIRSF" id="PIRSF000126">
    <property type="entry name" value="11-beta-HSD1"/>
    <property type="match status" value="1"/>
</dbReference>
<evidence type="ECO:0000256" key="3">
    <source>
        <dbReference type="RuleBase" id="RU000363"/>
    </source>
</evidence>
<evidence type="ECO:0000313" key="5">
    <source>
        <dbReference type="EMBL" id="SFC68809.1"/>
    </source>
</evidence>
<dbReference type="SUPFAM" id="SSF51735">
    <property type="entry name" value="NAD(P)-binding Rossmann-fold domains"/>
    <property type="match status" value="1"/>
</dbReference>
<keyword evidence="2" id="KW-0560">Oxidoreductase</keyword>
<proteinExistence type="inferred from homology"/>
<evidence type="ECO:0000313" key="6">
    <source>
        <dbReference type="Proteomes" id="UP000199514"/>
    </source>
</evidence>
<evidence type="ECO:0000259" key="4">
    <source>
        <dbReference type="SMART" id="SM00822"/>
    </source>
</evidence>
<sequence>MQTLKGKTAIVTGAGKGLGRAMALEMAAEGVNLGLIARTEADLLRVTQDVKAQYPEVTVAYAVADVAEYDQVKTAVAKLADELKTIDILVNNAGILKVGGFLELPVAEWEQVFRVNVFGTYYVVHEVLPYILQQGKGDIINVASTAGLKGNAKLSAYGASKAAVINLTEALMQEVRKSNIRVTTINPSTIATEMTLNAKFTDGNEDKVLQPEDLAVLVVHNLKLPQRAFVKDFGLWSTNP</sequence>
<dbReference type="Gene3D" id="3.40.50.720">
    <property type="entry name" value="NAD(P)-binding Rossmann-like Domain"/>
    <property type="match status" value="1"/>
</dbReference>
<dbReference type="PRINTS" id="PR00081">
    <property type="entry name" value="GDHRDH"/>
</dbReference>
<reference evidence="5 6" key="1">
    <citation type="submission" date="2016-10" db="EMBL/GenBank/DDBJ databases">
        <authorList>
            <person name="de Groot N.N."/>
        </authorList>
    </citation>
    <scope>NUCLEOTIDE SEQUENCE [LARGE SCALE GENOMIC DNA]</scope>
    <source>
        <strain evidence="5 6">DSM 6793</strain>
    </source>
</reference>
<evidence type="ECO:0000256" key="2">
    <source>
        <dbReference type="ARBA" id="ARBA00023002"/>
    </source>
</evidence>
<dbReference type="PRINTS" id="PR00080">
    <property type="entry name" value="SDRFAMILY"/>
</dbReference>
<dbReference type="InterPro" id="IPR057326">
    <property type="entry name" value="KR_dom"/>
</dbReference>
<feature type="domain" description="Ketoreductase" evidence="4">
    <location>
        <begin position="7"/>
        <end position="193"/>
    </location>
</feature>
<gene>
    <name evidence="5" type="ORF">SAMN05421780_10894</name>
</gene>
<evidence type="ECO:0000256" key="1">
    <source>
        <dbReference type="ARBA" id="ARBA00006484"/>
    </source>
</evidence>
<keyword evidence="6" id="KW-1185">Reference proteome</keyword>
<dbReference type="InterPro" id="IPR020904">
    <property type="entry name" value="Sc_DH/Rdtase_CS"/>
</dbReference>
<dbReference type="OrthoDB" id="9810734at2"/>
<dbReference type="PANTHER" id="PTHR44196">
    <property type="entry name" value="DEHYDROGENASE/REDUCTASE SDR FAMILY MEMBER 7B"/>
    <property type="match status" value="1"/>
</dbReference>
<dbReference type="InterPro" id="IPR002347">
    <property type="entry name" value="SDR_fam"/>
</dbReference>
<name>A0A1I1L703_9BACT</name>
<dbReference type="PANTHER" id="PTHR44196:SF1">
    <property type="entry name" value="DEHYDROGENASE_REDUCTASE SDR FAMILY MEMBER 7B"/>
    <property type="match status" value="1"/>
</dbReference>
<dbReference type="SMART" id="SM00822">
    <property type="entry name" value="PKS_KR"/>
    <property type="match status" value="1"/>
</dbReference>
<protein>
    <submittedName>
        <fullName evidence="5">3-oxoacyl-[acyl-carrier protein] reductase</fullName>
    </submittedName>
</protein>
<dbReference type="GO" id="GO:0016020">
    <property type="term" value="C:membrane"/>
    <property type="evidence" value="ECO:0007669"/>
    <property type="project" value="TreeGrafter"/>
</dbReference>
<dbReference type="NCBIfam" id="NF005806">
    <property type="entry name" value="PRK07666.1"/>
    <property type="match status" value="1"/>
</dbReference>
<dbReference type="PROSITE" id="PS00061">
    <property type="entry name" value="ADH_SHORT"/>
    <property type="match status" value="1"/>
</dbReference>
<dbReference type="RefSeq" id="WP_091513928.1">
    <property type="nucleotide sequence ID" value="NZ_FOLE01000008.1"/>
</dbReference>
<dbReference type="Pfam" id="PF00106">
    <property type="entry name" value="adh_short"/>
    <property type="match status" value="1"/>
</dbReference>
<dbReference type="EMBL" id="FOLE01000008">
    <property type="protein sequence ID" value="SFC68809.1"/>
    <property type="molecule type" value="Genomic_DNA"/>
</dbReference>
<accession>A0A1I1L703</accession>
<dbReference type="Proteomes" id="UP000199514">
    <property type="component" value="Unassembled WGS sequence"/>
</dbReference>
<dbReference type="AlphaFoldDB" id="A0A1I1L703"/>
<dbReference type="STRING" id="927664.SAMN05421780_10894"/>
<organism evidence="5 6">
    <name type="scientific">Flexibacter flexilis DSM 6793</name>
    <dbReference type="NCBI Taxonomy" id="927664"/>
    <lineage>
        <taxon>Bacteria</taxon>
        <taxon>Pseudomonadati</taxon>
        <taxon>Bacteroidota</taxon>
        <taxon>Cytophagia</taxon>
        <taxon>Cytophagales</taxon>
        <taxon>Flexibacteraceae</taxon>
        <taxon>Flexibacter</taxon>
    </lineage>
</organism>
<dbReference type="InterPro" id="IPR036291">
    <property type="entry name" value="NAD(P)-bd_dom_sf"/>
</dbReference>